<feature type="transmembrane region" description="Helical" evidence="6">
    <location>
        <begin position="182"/>
        <end position="200"/>
    </location>
</feature>
<evidence type="ECO:0000256" key="3">
    <source>
        <dbReference type="ARBA" id="ARBA00022692"/>
    </source>
</evidence>
<evidence type="ECO:0000256" key="1">
    <source>
        <dbReference type="ARBA" id="ARBA00004308"/>
    </source>
</evidence>
<sequence length="245" mass="28344">MKIVFFLSIPFITALIGWITNVLAVKMIFKPLHKVKFGPLSFQGIIPKYQEKFAHSLATMSTQELVTARELFQKIEPEKVKEILRTTLDEVSEDYVKIALDEVSPTIWSLVPTNVKQSIILSVQAETYDTVSEIFKDLDANIERRLDLYSFIYDKLTGDNVTLMEDLFYRVSYDQLKFIERAGAYFGFVIGIVQLLLWSLFSQWLILPIVGCTVGLITNWLAIQMCFEPREPKKYWFVTYQGMVP</sequence>
<dbReference type="EMBL" id="JBHPBY010000604">
    <property type="protein sequence ID" value="MFC1853785.1"/>
    <property type="molecule type" value="Genomic_DNA"/>
</dbReference>
<protein>
    <submittedName>
        <fullName evidence="7">DUF445 family protein</fullName>
    </submittedName>
</protein>
<keyword evidence="3 6" id="KW-0812">Transmembrane</keyword>
<feature type="transmembrane region" description="Helical" evidence="6">
    <location>
        <begin position="6"/>
        <end position="29"/>
    </location>
</feature>
<keyword evidence="8" id="KW-1185">Reference proteome</keyword>
<keyword evidence="5 6" id="KW-0472">Membrane</keyword>
<feature type="non-terminal residue" evidence="7">
    <location>
        <position position="245"/>
    </location>
</feature>
<accession>A0ABV6Z5U5</accession>
<comment type="caution">
    <text evidence="7">The sequence shown here is derived from an EMBL/GenBank/DDBJ whole genome shotgun (WGS) entry which is preliminary data.</text>
</comment>
<name>A0ABV6Z5U5_UNCC1</name>
<evidence type="ECO:0000313" key="8">
    <source>
        <dbReference type="Proteomes" id="UP001594351"/>
    </source>
</evidence>
<evidence type="ECO:0000256" key="2">
    <source>
        <dbReference type="ARBA" id="ARBA00008053"/>
    </source>
</evidence>
<dbReference type="InterPro" id="IPR007383">
    <property type="entry name" value="DUF445"/>
</dbReference>
<proteinExistence type="inferred from homology"/>
<evidence type="ECO:0000256" key="6">
    <source>
        <dbReference type="SAM" id="Phobius"/>
    </source>
</evidence>
<reference evidence="7 8" key="1">
    <citation type="submission" date="2024-09" db="EMBL/GenBank/DDBJ databases">
        <title>Laminarin stimulates single cell rates of sulfate reduction while oxygen inhibits transcriptomic activity in coastal marine sediment.</title>
        <authorList>
            <person name="Lindsay M."/>
            <person name="Orcutt B."/>
            <person name="Emerson D."/>
            <person name="Stepanauskas R."/>
            <person name="D'Angelo T."/>
        </authorList>
    </citation>
    <scope>NUCLEOTIDE SEQUENCE [LARGE SCALE GENOMIC DNA]</scope>
    <source>
        <strain evidence="7">SAG AM-311-K15</strain>
    </source>
</reference>
<organism evidence="7 8">
    <name type="scientific">candidate division CSSED10-310 bacterium</name>
    <dbReference type="NCBI Taxonomy" id="2855610"/>
    <lineage>
        <taxon>Bacteria</taxon>
        <taxon>Bacteria division CSSED10-310</taxon>
    </lineage>
</organism>
<dbReference type="PANTHER" id="PTHR35791">
    <property type="entry name" value="UPF0754 MEMBRANE PROTEIN YHEB"/>
    <property type="match status" value="1"/>
</dbReference>
<keyword evidence="4 6" id="KW-1133">Transmembrane helix</keyword>
<comment type="similarity">
    <text evidence="2">Belongs to the UPF0754 family.</text>
</comment>
<evidence type="ECO:0000256" key="4">
    <source>
        <dbReference type="ARBA" id="ARBA00022989"/>
    </source>
</evidence>
<evidence type="ECO:0000256" key="5">
    <source>
        <dbReference type="ARBA" id="ARBA00023136"/>
    </source>
</evidence>
<dbReference type="Proteomes" id="UP001594351">
    <property type="component" value="Unassembled WGS sequence"/>
</dbReference>
<gene>
    <name evidence="7" type="ORF">ACFL27_26680</name>
</gene>
<dbReference type="Pfam" id="PF04286">
    <property type="entry name" value="DUF445"/>
    <property type="match status" value="1"/>
</dbReference>
<dbReference type="PANTHER" id="PTHR35791:SF1">
    <property type="entry name" value="UPF0754 MEMBRANE PROTEIN YHEB"/>
    <property type="match status" value="1"/>
</dbReference>
<comment type="subcellular location">
    <subcellularLocation>
        <location evidence="1">Endomembrane system</location>
    </subcellularLocation>
</comment>
<evidence type="ECO:0000313" key="7">
    <source>
        <dbReference type="EMBL" id="MFC1853785.1"/>
    </source>
</evidence>
<feature type="transmembrane region" description="Helical" evidence="6">
    <location>
        <begin position="206"/>
        <end position="227"/>
    </location>
</feature>